<dbReference type="EMBL" id="JAMCCK010000014">
    <property type="protein sequence ID" value="MCL3993813.1"/>
    <property type="molecule type" value="Genomic_DNA"/>
</dbReference>
<dbReference type="RefSeq" id="WP_249458590.1">
    <property type="nucleotide sequence ID" value="NZ_JAMCCK010000014.1"/>
</dbReference>
<evidence type="ECO:0000313" key="4">
    <source>
        <dbReference type="Proteomes" id="UP001202052"/>
    </source>
</evidence>
<feature type="region of interest" description="Disordered" evidence="1">
    <location>
        <begin position="101"/>
        <end position="142"/>
    </location>
</feature>
<gene>
    <name evidence="3" type="ORF">M4438_09775</name>
</gene>
<evidence type="ECO:0000256" key="1">
    <source>
        <dbReference type="SAM" id="MobiDB-lite"/>
    </source>
</evidence>
<evidence type="ECO:0000313" key="3">
    <source>
        <dbReference type="EMBL" id="MCL3993813.1"/>
    </source>
</evidence>
<evidence type="ECO:0000256" key="2">
    <source>
        <dbReference type="SAM" id="Phobius"/>
    </source>
</evidence>
<name>A0ABT0NQS4_9ACTN</name>
<proteinExistence type="predicted"/>
<protein>
    <recommendedName>
        <fullName evidence="5">Zinc ribbon domain-containing protein</fullName>
    </recommendedName>
</protein>
<keyword evidence="4" id="KW-1185">Reference proteome</keyword>
<comment type="caution">
    <text evidence="3">The sequence shown here is derived from an EMBL/GenBank/DDBJ whole genome shotgun (WGS) entry which is preliminary data.</text>
</comment>
<evidence type="ECO:0008006" key="5">
    <source>
        <dbReference type="Google" id="ProtNLM"/>
    </source>
</evidence>
<feature type="transmembrane region" description="Helical" evidence="2">
    <location>
        <begin position="48"/>
        <end position="69"/>
    </location>
</feature>
<keyword evidence="2" id="KW-0472">Membrane</keyword>
<feature type="compositionally biased region" description="Acidic residues" evidence="1">
    <location>
        <begin position="119"/>
        <end position="140"/>
    </location>
</feature>
<dbReference type="Proteomes" id="UP001202052">
    <property type="component" value="Unassembled WGS sequence"/>
</dbReference>
<keyword evidence="2" id="KW-0812">Transmembrane</keyword>
<keyword evidence="2" id="KW-1133">Transmembrane helix</keyword>
<reference evidence="3 4" key="1">
    <citation type="submission" date="2022-05" db="EMBL/GenBank/DDBJ databases">
        <title>Genome Resource of Streptomyces lavenduligriseus GA1-1, a Strain with Broad-Spectrum Antifungal Activity against Phytopathogenic Fungi.</title>
        <authorList>
            <person name="Qi D."/>
        </authorList>
    </citation>
    <scope>NUCLEOTIDE SEQUENCE [LARGE SCALE GENOMIC DNA]</scope>
    <source>
        <strain evidence="3 4">GA1-1</strain>
    </source>
</reference>
<accession>A0ABT0NQS4</accession>
<organism evidence="3 4">
    <name type="scientific">Streptomyces lavenduligriseus</name>
    <dbReference type="NCBI Taxonomy" id="67315"/>
    <lineage>
        <taxon>Bacteria</taxon>
        <taxon>Bacillati</taxon>
        <taxon>Actinomycetota</taxon>
        <taxon>Actinomycetes</taxon>
        <taxon>Kitasatosporales</taxon>
        <taxon>Streptomycetaceae</taxon>
        <taxon>Streptomyces</taxon>
    </lineage>
</organism>
<sequence>MHFCVHCGARVEDAARPDCPDCGAPLAAPEPPPGGGYVRVGATRLPVWLPWALLAVLVAGGVTLGVAVADGPDTPSAGGWSATVSPGGSYGGWTSLPSPTDGGYTYTTPAVTPDHDDSGGYDDDPPTPEPSEQEPDEDQDASSVVTTYYDHLNAGNFRAAWSMGGGRLYGGSYEDWVAGFSSTSRIGVTVSDNGGGEVAAEIRALQTDGTVQVFRGTYTVAGGQLVGADIRQVK</sequence>